<keyword evidence="3" id="KW-1185">Reference proteome</keyword>
<dbReference type="GeneID" id="63774768"/>
<feature type="compositionally biased region" description="Low complexity" evidence="1">
    <location>
        <begin position="254"/>
        <end position="267"/>
    </location>
</feature>
<sequence length="293" mass="30708">MVDIAALTTIFTPSPGCTGRYAIFIDHGGPIDGTRSEPPTSGWIDPSFTSCIPAQYTNTFPTFSPGVCPDHMSIASYTSSVDGASARTVWTGACCQSGFSTMEIDPRFYCTSSVTTQMAFLLDPNISTTDIYTTLSNLWIEHDQVTVEWEQADLAILPGTVATQYASIMGIGPPMSQPESTAPTSSSLEASALPSTQQPPVTSLAGSSTTSATSLQTTAAPRTTQDTLVSSAPGAGTVGSSDWTVEISSTESPTLTQSLAQASQSTSKSPARSLLPLGWMRWMACAIILAFNA</sequence>
<evidence type="ECO:0000313" key="3">
    <source>
        <dbReference type="Proteomes" id="UP000193689"/>
    </source>
</evidence>
<dbReference type="Proteomes" id="UP000193689">
    <property type="component" value="Unassembled WGS sequence"/>
</dbReference>
<reference evidence="2 3" key="1">
    <citation type="submission" date="2016-07" db="EMBL/GenBank/DDBJ databases">
        <title>Pervasive Adenine N6-methylation of Active Genes in Fungi.</title>
        <authorList>
            <consortium name="DOE Joint Genome Institute"/>
            <person name="Mondo S.J."/>
            <person name="Dannebaum R.O."/>
            <person name="Kuo R.C."/>
            <person name="Labutti K."/>
            <person name="Haridas S."/>
            <person name="Kuo A."/>
            <person name="Salamov A."/>
            <person name="Ahrendt S.R."/>
            <person name="Lipzen A."/>
            <person name="Sullivan W."/>
            <person name="Andreopoulos W.B."/>
            <person name="Clum A."/>
            <person name="Lindquist E."/>
            <person name="Daum C."/>
            <person name="Ramamoorthy G.K."/>
            <person name="Gryganskyi A."/>
            <person name="Culley D."/>
            <person name="Magnuson J.K."/>
            <person name="James T.Y."/>
            <person name="O'Malley M.A."/>
            <person name="Stajich J.E."/>
            <person name="Spatafora J.W."/>
            <person name="Visel A."/>
            <person name="Grigoriev I.V."/>
        </authorList>
    </citation>
    <scope>NUCLEOTIDE SEQUENCE [LARGE SCALE GENOMIC DNA]</scope>
    <source>
        <strain evidence="2 3">CBS 129021</strain>
    </source>
</reference>
<organism evidence="2 3">
    <name type="scientific">Pseudomassariella vexata</name>
    <dbReference type="NCBI Taxonomy" id="1141098"/>
    <lineage>
        <taxon>Eukaryota</taxon>
        <taxon>Fungi</taxon>
        <taxon>Dikarya</taxon>
        <taxon>Ascomycota</taxon>
        <taxon>Pezizomycotina</taxon>
        <taxon>Sordariomycetes</taxon>
        <taxon>Xylariomycetidae</taxon>
        <taxon>Amphisphaeriales</taxon>
        <taxon>Pseudomassariaceae</taxon>
        <taxon>Pseudomassariella</taxon>
    </lineage>
</organism>
<comment type="caution">
    <text evidence="2">The sequence shown here is derived from an EMBL/GenBank/DDBJ whole genome shotgun (WGS) entry which is preliminary data.</text>
</comment>
<protein>
    <submittedName>
        <fullName evidence="2">Uncharacterized protein</fullName>
    </submittedName>
</protein>
<proteinExistence type="predicted"/>
<evidence type="ECO:0000256" key="1">
    <source>
        <dbReference type="SAM" id="MobiDB-lite"/>
    </source>
</evidence>
<dbReference type="AlphaFoldDB" id="A0A1Y2DQ13"/>
<evidence type="ECO:0000313" key="2">
    <source>
        <dbReference type="EMBL" id="ORY61383.1"/>
    </source>
</evidence>
<feature type="region of interest" description="Disordered" evidence="1">
    <location>
        <begin position="172"/>
        <end position="271"/>
    </location>
</feature>
<accession>A0A1Y2DQ13</accession>
<dbReference type="STRING" id="1141098.A0A1Y2DQ13"/>
<gene>
    <name evidence="2" type="ORF">BCR38DRAFT_411262</name>
</gene>
<dbReference type="OrthoDB" id="4770059at2759"/>
<feature type="compositionally biased region" description="Polar residues" evidence="1">
    <location>
        <begin position="221"/>
        <end position="230"/>
    </location>
</feature>
<dbReference type="EMBL" id="MCFJ01000010">
    <property type="protein sequence ID" value="ORY61383.1"/>
    <property type="molecule type" value="Genomic_DNA"/>
</dbReference>
<feature type="compositionally biased region" description="Polar residues" evidence="1">
    <location>
        <begin position="177"/>
        <end position="201"/>
    </location>
</feature>
<feature type="compositionally biased region" description="Low complexity" evidence="1">
    <location>
        <begin position="202"/>
        <end position="220"/>
    </location>
</feature>
<dbReference type="RefSeq" id="XP_040713460.1">
    <property type="nucleotide sequence ID" value="XM_040858556.1"/>
</dbReference>
<dbReference type="InParanoid" id="A0A1Y2DQ13"/>
<name>A0A1Y2DQ13_9PEZI</name>
<feature type="compositionally biased region" description="Polar residues" evidence="1">
    <location>
        <begin position="238"/>
        <end position="253"/>
    </location>
</feature>